<dbReference type="Proteomes" id="UP001344906">
    <property type="component" value="Unassembled WGS sequence"/>
</dbReference>
<feature type="region of interest" description="Disordered" evidence="1">
    <location>
        <begin position="340"/>
        <end position="359"/>
    </location>
</feature>
<dbReference type="Pfam" id="PF13439">
    <property type="entry name" value="Glyco_transf_4"/>
    <property type="match status" value="1"/>
</dbReference>
<dbReference type="InterPro" id="IPR001412">
    <property type="entry name" value="aa-tRNA-synth_I_CS"/>
</dbReference>
<dbReference type="SUPFAM" id="SSF53756">
    <property type="entry name" value="UDP-Glycosyltransferase/glycogen phosphorylase"/>
    <property type="match status" value="1"/>
</dbReference>
<feature type="domain" description="Glycosyltransferase subfamily 4-like N-terminal" evidence="2">
    <location>
        <begin position="45"/>
        <end position="164"/>
    </location>
</feature>
<evidence type="ECO:0000313" key="4">
    <source>
        <dbReference type="Proteomes" id="UP001344906"/>
    </source>
</evidence>
<dbReference type="Pfam" id="PF13692">
    <property type="entry name" value="Glyco_trans_1_4"/>
    <property type="match status" value="1"/>
</dbReference>
<comment type="caution">
    <text evidence="3">The sequence shown here is derived from an EMBL/GenBank/DDBJ whole genome shotgun (WGS) entry which is preliminary data.</text>
</comment>
<evidence type="ECO:0000256" key="1">
    <source>
        <dbReference type="SAM" id="MobiDB-lite"/>
    </source>
</evidence>
<name>A0ABQ6FWV4_9CHLR</name>
<keyword evidence="4" id="KW-1185">Reference proteome</keyword>
<evidence type="ECO:0000259" key="2">
    <source>
        <dbReference type="Pfam" id="PF13439"/>
    </source>
</evidence>
<dbReference type="PROSITE" id="PS00178">
    <property type="entry name" value="AA_TRNA_LIGASE_I"/>
    <property type="match status" value="1"/>
</dbReference>
<evidence type="ECO:0000313" key="3">
    <source>
        <dbReference type="EMBL" id="GLV57024.1"/>
    </source>
</evidence>
<dbReference type="RefSeq" id="WP_338252828.1">
    <property type="nucleotide sequence ID" value="NZ_BSRI01000002.1"/>
</dbReference>
<dbReference type="PANTHER" id="PTHR12526:SF637">
    <property type="entry name" value="GLYCOSYLTRANSFERASE EPSF-RELATED"/>
    <property type="match status" value="1"/>
</dbReference>
<protein>
    <recommendedName>
        <fullName evidence="2">Glycosyltransferase subfamily 4-like N-terminal domain-containing protein</fullName>
    </recommendedName>
</protein>
<dbReference type="InterPro" id="IPR028098">
    <property type="entry name" value="Glyco_trans_4-like_N"/>
</dbReference>
<reference evidence="3 4" key="1">
    <citation type="submission" date="2023-02" db="EMBL/GenBank/DDBJ databases">
        <title>Dictyobacter halimunensis sp. nov., a new member of the class Ktedonobacteria from forest soil in a geothermal area.</title>
        <authorList>
            <person name="Rachmania M.K."/>
            <person name="Ningsih F."/>
            <person name="Sakai Y."/>
            <person name="Yabe S."/>
            <person name="Yokota A."/>
            <person name="Sjamsuridzal W."/>
        </authorList>
    </citation>
    <scope>NUCLEOTIDE SEQUENCE [LARGE SCALE GENOMIC DNA]</scope>
    <source>
        <strain evidence="3 4">S3.2.2.5</strain>
    </source>
</reference>
<gene>
    <name evidence="3" type="ORF">KDH_38620</name>
</gene>
<dbReference type="PANTHER" id="PTHR12526">
    <property type="entry name" value="GLYCOSYLTRANSFERASE"/>
    <property type="match status" value="1"/>
</dbReference>
<dbReference type="EMBL" id="BSRI01000002">
    <property type="protein sequence ID" value="GLV57024.1"/>
    <property type="molecule type" value="Genomic_DNA"/>
</dbReference>
<dbReference type="Gene3D" id="3.40.50.2000">
    <property type="entry name" value="Glycogen Phosphorylase B"/>
    <property type="match status" value="2"/>
</dbReference>
<organism evidence="3 4">
    <name type="scientific">Dictyobacter halimunensis</name>
    <dbReference type="NCBI Taxonomy" id="3026934"/>
    <lineage>
        <taxon>Bacteria</taxon>
        <taxon>Bacillati</taxon>
        <taxon>Chloroflexota</taxon>
        <taxon>Ktedonobacteria</taxon>
        <taxon>Ktedonobacterales</taxon>
        <taxon>Dictyobacteraceae</taxon>
        <taxon>Dictyobacter</taxon>
    </lineage>
</organism>
<sequence length="359" mass="39181">MPRKTVTPFRVLMVTGIYPTAEKPHAGTFVKSQVDALTEAGLEVDVIHPKVGMPTALRYASALSQIWRAALSGRYNVINGQYGLWCFICRLQWGIPVVAAFIGDDILGTVTAQGGHSTKGNAVAMLSRQLCYWVDAVIVKSDQMKREARGPQQKIYVIPDGVNFSQFQPVPRDVMRAELGWDQNKYYVLFSNNPNIPVKNFSLAKAAVDRVRDKGIDIELVVATGLPHDTVVKYMNASNALILSSHAEGSPNVVREAMACNVPVVSTDVGDVRAVIGRTEGCTVCTPNSIEEMAAGIEVALAHTERTTGRADTQHLRGSIIAQQIIDVYEKATGLKIPRKTNDATENEAQLKETAYAQE</sequence>
<proteinExistence type="predicted"/>
<accession>A0ABQ6FWV4</accession>